<sequence length="340" mass="38327">MINESSVGGLKRTQQEGRDGEWKRKFEIEEEQEYGEDENGCGKCDISMSSGRLFKCVSGESLASSWGYVRGASLGSESPGGRVGEGRYVYGDSAVSLPKKYLEQQQCFVGGASRERAAGMASDVVLRSPITTTNWLKPLMAFQGYQISGYKKYQVHVLLQTVELPAMQHASMSTTPHVTGFLTIRGLTNQHPEITTFFESFAVNGTIGFLSSSIPQELADYKSSDKVDLEHWLNFPSFKELCMKNDSSTMSDIMEGTYTHSDYLSQRYVFMRWKEKFLVPDDEVGNVEGASYDGYYYIVHDQIKGNILGFYYHKDAEKFQQLELTPVYQERQSVCAFEFA</sequence>
<dbReference type="OrthoDB" id="62at2759"/>
<protein>
    <recommendedName>
        <fullName evidence="5">Vacuolar import and degradation protein 24</fullName>
    </recommendedName>
</protein>
<comment type="similarity">
    <text evidence="1">Belongs to the GID4/VID24 family.</text>
</comment>
<feature type="region of interest" description="Disordered" evidence="2">
    <location>
        <begin position="1"/>
        <end position="31"/>
    </location>
</feature>
<dbReference type="GO" id="GO:0034657">
    <property type="term" value="C:GID complex"/>
    <property type="evidence" value="ECO:0007669"/>
    <property type="project" value="EnsemblFungi"/>
</dbReference>
<dbReference type="Pfam" id="PF09783">
    <property type="entry name" value="Vac_ImportDeg"/>
    <property type="match status" value="1"/>
</dbReference>
<dbReference type="KEGG" id="erc:Ecym_3474"/>
<evidence type="ECO:0000256" key="2">
    <source>
        <dbReference type="SAM" id="MobiDB-lite"/>
    </source>
</evidence>
<dbReference type="GeneID" id="11471081"/>
<organism evidence="3 4">
    <name type="scientific">Eremothecium cymbalariae (strain CBS 270.75 / DBVPG 7215 / KCTC 17166 / NRRL Y-17582)</name>
    <name type="common">Yeast</name>
    <dbReference type="NCBI Taxonomy" id="931890"/>
    <lineage>
        <taxon>Eukaryota</taxon>
        <taxon>Fungi</taxon>
        <taxon>Dikarya</taxon>
        <taxon>Ascomycota</taxon>
        <taxon>Saccharomycotina</taxon>
        <taxon>Saccharomycetes</taxon>
        <taxon>Saccharomycetales</taxon>
        <taxon>Saccharomycetaceae</taxon>
        <taxon>Eremothecium</taxon>
    </lineage>
</organism>
<keyword evidence="4" id="KW-1185">Reference proteome</keyword>
<evidence type="ECO:0008006" key="5">
    <source>
        <dbReference type="Google" id="ProtNLM"/>
    </source>
</evidence>
<dbReference type="GO" id="GO:0005773">
    <property type="term" value="C:vacuole"/>
    <property type="evidence" value="ECO:0007669"/>
    <property type="project" value="GOC"/>
</dbReference>
<evidence type="ECO:0000313" key="4">
    <source>
        <dbReference type="Proteomes" id="UP000006790"/>
    </source>
</evidence>
<dbReference type="GO" id="GO:0007039">
    <property type="term" value="P:protein catabolic process in the vacuole"/>
    <property type="evidence" value="ECO:0007669"/>
    <property type="project" value="EnsemblFungi"/>
</dbReference>
<dbReference type="Proteomes" id="UP000006790">
    <property type="component" value="Chromosome 3"/>
</dbReference>
<accession>G8JS38</accession>
<dbReference type="RefSeq" id="XP_003645774.1">
    <property type="nucleotide sequence ID" value="XM_003645726.1"/>
</dbReference>
<dbReference type="PANTHER" id="PTHR14534:SF3">
    <property type="entry name" value="GID COMPLEX SUBUNIT 4 HOMOLOG"/>
    <property type="match status" value="1"/>
</dbReference>
<dbReference type="HOGENOM" id="CLU_028759_3_0_1"/>
<dbReference type="GO" id="GO:0045721">
    <property type="term" value="P:negative regulation of gluconeogenesis"/>
    <property type="evidence" value="ECO:0007669"/>
    <property type="project" value="EnsemblFungi"/>
</dbReference>
<evidence type="ECO:0000256" key="1">
    <source>
        <dbReference type="ARBA" id="ARBA00061469"/>
    </source>
</evidence>
<name>G8JS38_ERECY</name>
<feature type="compositionally biased region" description="Basic and acidic residues" evidence="2">
    <location>
        <begin position="13"/>
        <end position="27"/>
    </location>
</feature>
<reference evidence="4" key="1">
    <citation type="journal article" date="2012" name="G3 (Bethesda)">
        <title>Pichia sorbitophila, an interspecies yeast hybrid reveals early steps of genome resolution following polyploidization.</title>
        <authorList>
            <person name="Leh Louis V."/>
            <person name="Despons L."/>
            <person name="Friedrich A."/>
            <person name="Martin T."/>
            <person name="Durrens P."/>
            <person name="Casaregola S."/>
            <person name="Neuveglise C."/>
            <person name="Fairhead C."/>
            <person name="Marck C."/>
            <person name="Cruz J.A."/>
            <person name="Straub M.L."/>
            <person name="Kugler V."/>
            <person name="Sacerdot C."/>
            <person name="Uzunov Z."/>
            <person name="Thierry A."/>
            <person name="Weiss S."/>
            <person name="Bleykasten C."/>
            <person name="De Montigny J."/>
            <person name="Jacques N."/>
            <person name="Jung P."/>
            <person name="Lemaire M."/>
            <person name="Mallet S."/>
            <person name="Morel G."/>
            <person name="Richard G.F."/>
            <person name="Sarkar A."/>
            <person name="Savel G."/>
            <person name="Schacherer J."/>
            <person name="Seret M.L."/>
            <person name="Talla E."/>
            <person name="Samson G."/>
            <person name="Jubin C."/>
            <person name="Poulain J."/>
            <person name="Vacherie B."/>
            <person name="Barbe V."/>
            <person name="Pelletier E."/>
            <person name="Sherman D.J."/>
            <person name="Westhof E."/>
            <person name="Weissenbach J."/>
            <person name="Baret P.V."/>
            <person name="Wincker P."/>
            <person name="Gaillardin C."/>
            <person name="Dujon B."/>
            <person name="Souciet J.L."/>
        </authorList>
    </citation>
    <scope>NUCLEOTIDE SEQUENCE [LARGE SCALE GENOMIC DNA]</scope>
    <source>
        <strain evidence="4">CBS 270.75 / DBVPG 7215 / KCTC 17166 / NRRL Y-17582</strain>
    </source>
</reference>
<dbReference type="GO" id="GO:0071596">
    <property type="term" value="P:ubiquitin-dependent protein catabolic process via the N-end rule pathway"/>
    <property type="evidence" value="ECO:0007669"/>
    <property type="project" value="EnsemblFungi"/>
</dbReference>
<dbReference type="FunCoup" id="G8JS38">
    <property type="interactions" value="304"/>
</dbReference>
<evidence type="ECO:0000313" key="3">
    <source>
        <dbReference type="EMBL" id="AET38957.1"/>
    </source>
</evidence>
<dbReference type="GO" id="GO:0006623">
    <property type="term" value="P:protein targeting to vacuole"/>
    <property type="evidence" value="ECO:0007669"/>
    <property type="project" value="EnsemblFungi"/>
</dbReference>
<gene>
    <name evidence="3" type="ordered locus">Ecym_3474</name>
</gene>
<dbReference type="STRING" id="931890.G8JS38"/>
<dbReference type="EMBL" id="CP002499">
    <property type="protein sequence ID" value="AET38957.1"/>
    <property type="molecule type" value="Genomic_DNA"/>
</dbReference>
<dbReference type="OMA" id="NILGFYY"/>
<dbReference type="AlphaFoldDB" id="G8JS38"/>
<dbReference type="GO" id="GO:0031410">
    <property type="term" value="C:cytoplasmic vesicle"/>
    <property type="evidence" value="ECO:0007669"/>
    <property type="project" value="EnsemblFungi"/>
</dbReference>
<dbReference type="InterPro" id="IPR018618">
    <property type="entry name" value="GID4/10-like"/>
</dbReference>
<dbReference type="PANTHER" id="PTHR14534">
    <property type="entry name" value="VACUOLAR IMPORT AND DEGRADATION PROTEIN 24"/>
    <property type="match status" value="1"/>
</dbReference>
<dbReference type="InParanoid" id="G8JS38"/>
<proteinExistence type="inferred from homology"/>
<dbReference type="eggNOG" id="KOG4635">
    <property type="taxonomic scope" value="Eukaryota"/>
</dbReference>